<evidence type="ECO:0000313" key="2">
    <source>
        <dbReference type="Proteomes" id="UP000023806"/>
    </source>
</evidence>
<dbReference type="Proteomes" id="UP000023806">
    <property type="component" value="Unassembled WGS sequence"/>
</dbReference>
<evidence type="ECO:0000313" key="1">
    <source>
        <dbReference type="EMBL" id="EZK37865.1"/>
    </source>
</evidence>
<reference evidence="1 2" key="1">
    <citation type="submission" date="2014-03" db="EMBL/GenBank/DDBJ databases">
        <title>The Genome Sequence of Francisella tularensis subsp. tularensis str. SCHU S4 substr. FSC043.</title>
        <authorList>
            <consortium name="The Broad Institute Genomics Platform"/>
            <consortium name="The Broad Institute Genome Sequencing Center for Infectious Disease"/>
            <person name="Chapman S.B."/>
            <person name="Guina T."/>
            <person name="Gelhaus C."/>
            <person name="Comer J."/>
            <person name="Sellati T."/>
            <person name="Sjostedt A."/>
            <person name="Young S.K."/>
            <person name="Zeng Q."/>
            <person name="Gargeya S."/>
            <person name="Abouelleil A."/>
            <person name="Alvarado L."/>
            <person name="Chapman S.B."/>
            <person name="Gainer-Dewar J."/>
            <person name="Goldberg J."/>
            <person name="Griggs A."/>
            <person name="Gujja S."/>
            <person name="Hansen M."/>
            <person name="Howarth C."/>
            <person name="Imamovic A."/>
            <person name="Larimer J."/>
            <person name="Murphy C."/>
            <person name="Naylor J."/>
            <person name="Pearson M."/>
            <person name="Poon T.W."/>
            <person name="Priest M."/>
            <person name="Roberts A."/>
            <person name="Saif S."/>
            <person name="Shea T."/>
            <person name="Sykes S."/>
            <person name="Wortman J."/>
            <person name="Nusbaum C."/>
            <person name="Birren B."/>
        </authorList>
    </citation>
    <scope>NUCLEOTIDE SEQUENCE [LARGE SCALE GENOMIC DNA]</scope>
    <source>
        <strain evidence="1 2">Schu S4</strain>
    </source>
</reference>
<sequence length="86" mass="9828">MFAKTLCLYNFTNNPLIDLNTLKSTFSSIKVVNQLKPIGYVRNHDSNLSIIDIVAFMVLQNDNFEKLEKDAQQILKCDIETGYTIV</sequence>
<protein>
    <submittedName>
        <fullName evidence="1">Uncharacterized protein</fullName>
    </submittedName>
</protein>
<organism evidence="1 2">
    <name type="scientific">Francisella tularensis subsp. tularensis str. SCHU S4 substr. FSC237</name>
    <dbReference type="NCBI Taxonomy" id="1341660"/>
    <lineage>
        <taxon>Bacteria</taxon>
        <taxon>Pseudomonadati</taxon>
        <taxon>Pseudomonadota</taxon>
        <taxon>Gammaproteobacteria</taxon>
        <taxon>Thiotrichales</taxon>
        <taxon>Francisellaceae</taxon>
        <taxon>Francisella</taxon>
    </lineage>
</organism>
<dbReference type="EMBL" id="JIDS01000002">
    <property type="protein sequence ID" value="EZK37865.1"/>
    <property type="molecule type" value="Genomic_DNA"/>
</dbReference>
<gene>
    <name evidence="1" type="ORF">P250_02621</name>
</gene>
<proteinExistence type="predicted"/>
<name>A0AAD3AS51_FRATT</name>
<comment type="caution">
    <text evidence="1">The sequence shown here is derived from an EMBL/GenBank/DDBJ whole genome shotgun (WGS) entry which is preliminary data.</text>
</comment>
<accession>A0AAD3AS51</accession>
<dbReference type="AlphaFoldDB" id="A0AAD3AS51"/>